<evidence type="ECO:0000313" key="3">
    <source>
        <dbReference type="Proteomes" id="UP000629098"/>
    </source>
</evidence>
<keyword evidence="3" id="KW-1185">Reference proteome</keyword>
<comment type="caution">
    <text evidence="2">The sequence shown here is derived from an EMBL/GenBank/DDBJ whole genome shotgun (WGS) entry which is preliminary data.</text>
</comment>
<proteinExistence type="predicted"/>
<accession>A0A8J6XM66</accession>
<organism evidence="2 3">
    <name type="scientific">Iningainema tapete BLCC-T55</name>
    <dbReference type="NCBI Taxonomy" id="2748662"/>
    <lineage>
        <taxon>Bacteria</taxon>
        <taxon>Bacillati</taxon>
        <taxon>Cyanobacteriota</taxon>
        <taxon>Cyanophyceae</taxon>
        <taxon>Nostocales</taxon>
        <taxon>Scytonemataceae</taxon>
        <taxon>Iningainema tapete</taxon>
    </lineage>
</organism>
<reference evidence="2" key="1">
    <citation type="submission" date="2020-09" db="EMBL/GenBank/DDBJ databases">
        <title>Iningainema tapete sp. nov. (Scytonemataceae, Cyanobacteria) from greenhouses in central Florida (USA) produces two types of nodularin with biosynthetic potential for microcystin-LR and anabaenopeptins.</title>
        <authorList>
            <person name="Berthold D.E."/>
            <person name="Lefler F.W."/>
            <person name="Huang I.-S."/>
            <person name="Abdulla H."/>
            <person name="Zimba P.V."/>
            <person name="Laughinghouse H.D. IV."/>
        </authorList>
    </citation>
    <scope>NUCLEOTIDE SEQUENCE</scope>
    <source>
        <strain evidence="2">BLCCT55</strain>
    </source>
</reference>
<feature type="compositionally biased region" description="Polar residues" evidence="1">
    <location>
        <begin position="57"/>
        <end position="74"/>
    </location>
</feature>
<gene>
    <name evidence="2" type="ORF">ICL16_27380</name>
</gene>
<dbReference type="RefSeq" id="WP_190834421.1">
    <property type="nucleotide sequence ID" value="NZ_CAWPPI010000084.1"/>
</dbReference>
<evidence type="ECO:0000256" key="1">
    <source>
        <dbReference type="SAM" id="MobiDB-lite"/>
    </source>
</evidence>
<protein>
    <submittedName>
        <fullName evidence="2">Uncharacterized protein</fullName>
    </submittedName>
</protein>
<name>A0A8J6XM66_9CYAN</name>
<dbReference type="Proteomes" id="UP000629098">
    <property type="component" value="Unassembled WGS sequence"/>
</dbReference>
<feature type="region of interest" description="Disordered" evidence="1">
    <location>
        <begin position="36"/>
        <end position="74"/>
    </location>
</feature>
<feature type="compositionally biased region" description="Polar residues" evidence="1">
    <location>
        <begin position="36"/>
        <end position="49"/>
    </location>
</feature>
<evidence type="ECO:0000313" key="2">
    <source>
        <dbReference type="EMBL" id="MBD2775677.1"/>
    </source>
</evidence>
<dbReference type="EMBL" id="JACXAE010000084">
    <property type="protein sequence ID" value="MBD2775677.1"/>
    <property type="molecule type" value="Genomic_DNA"/>
</dbReference>
<sequence>MLKHALLSGLFRMQPFLKYVVVGILIAPLVASSGRSTEVGKSQAKNAVNTEHDSVPTEATVSEAESTSVPSSVQTEQKDFSVLKSHEPISIAVVTEPQIREETEFTEDNSSPVTISEPEQLAAVQLAPQSEHSLGSKTTRASQLNLVARLRAAKIQSATQQDSSETSEVISTQSLIVAKVIPLKESSSLATAVPVVEQPMSPETEQKDPINSPHPIPWQWIQATQESISSRGEAGVRYYRSVPVISPDGRYAIYSRVQLEVNPQTYNSRVSSVLFVEDRQTKKLRVIASTSPVNDPLLKVKASLSDEHKQGTIAVLVPVSWSANGDRFLARKFEAIMNTSDATDHAVIWDRQKHEFLSVTPAQHKHEHERIAILLGWSKFQPDQVLFRTGELGDENWPLMTVAHDGSTVMATEADQPVTFGQKITEVWAGPPVAYR</sequence>
<dbReference type="AlphaFoldDB" id="A0A8J6XM66"/>